<dbReference type="SUPFAM" id="SSF47928">
    <property type="entry name" value="N-terminal domain of the delta subunit of the F1F0-ATP synthase"/>
    <property type="match status" value="1"/>
</dbReference>
<dbReference type="EMBL" id="LATL02000216">
    <property type="protein sequence ID" value="KKD35861.1"/>
    <property type="molecule type" value="Genomic_DNA"/>
</dbReference>
<evidence type="ECO:0000256" key="8">
    <source>
        <dbReference type="HAMAP-Rule" id="MF_01416"/>
    </source>
</evidence>
<dbReference type="GO" id="GO:0046933">
    <property type="term" value="F:proton-transporting ATP synthase activity, rotational mechanism"/>
    <property type="evidence" value="ECO:0007669"/>
    <property type="project" value="UniProtKB-UniRule"/>
</dbReference>
<evidence type="ECO:0000256" key="4">
    <source>
        <dbReference type="ARBA" id="ARBA00023065"/>
    </source>
</evidence>
<dbReference type="NCBIfam" id="TIGR01145">
    <property type="entry name" value="ATP_synt_delta"/>
    <property type="match status" value="1"/>
</dbReference>
<dbReference type="GO" id="GO:0045259">
    <property type="term" value="C:proton-transporting ATP synthase complex"/>
    <property type="evidence" value="ECO:0007669"/>
    <property type="project" value="UniProtKB-KW"/>
</dbReference>
<evidence type="ECO:0000313" key="10">
    <source>
        <dbReference type="Proteomes" id="UP000033607"/>
    </source>
</evidence>
<evidence type="ECO:0000256" key="5">
    <source>
        <dbReference type="ARBA" id="ARBA00023136"/>
    </source>
</evidence>
<organism evidence="9 10">
    <name type="scientific">Limnoraphis robusta CS-951</name>
    <dbReference type="NCBI Taxonomy" id="1637645"/>
    <lineage>
        <taxon>Bacteria</taxon>
        <taxon>Bacillati</taxon>
        <taxon>Cyanobacteriota</taxon>
        <taxon>Cyanophyceae</taxon>
        <taxon>Oscillatoriophycideae</taxon>
        <taxon>Oscillatoriales</taxon>
        <taxon>Sirenicapillariaceae</taxon>
        <taxon>Limnoraphis</taxon>
    </lineage>
</organism>
<dbReference type="PANTHER" id="PTHR11910">
    <property type="entry name" value="ATP SYNTHASE DELTA CHAIN"/>
    <property type="match status" value="1"/>
</dbReference>
<dbReference type="Pfam" id="PF00213">
    <property type="entry name" value="OSCP"/>
    <property type="match status" value="1"/>
</dbReference>
<sequence>MSAIVGEIVEPYAQALMSVAKSNNLTNEIGEILRSLLELMENSEPLRKFLGNPVIKRDDKKAVIGQIFREEANPYVRNFAMLLVDRGRISFLEPIAKQYLALLRQLNKTVLAEVTSAIELNDGQKHTLCEKVKGITGAENVEIITKTDPDLLGGVIIKVGSQVIDASLRGQLRRIGIRLNA</sequence>
<dbReference type="OrthoDB" id="9802471at2"/>
<comment type="function">
    <text evidence="8">F(1)F(0) ATP synthase produces ATP from ADP in the presence of a proton or sodium gradient. F-type ATPases consist of two structural domains, F(1) containing the extramembraneous catalytic core and F(0) containing the membrane proton channel, linked together by a central stalk and a peripheral stalk. During catalysis, ATP synthesis in the catalytic domain of F(1) is coupled via a rotary mechanism of the central stalk subunits to proton translocation.</text>
</comment>
<evidence type="ECO:0000256" key="7">
    <source>
        <dbReference type="ARBA" id="ARBA00023310"/>
    </source>
</evidence>
<keyword evidence="4 8" id="KW-0406">Ion transport</keyword>
<keyword evidence="2 8" id="KW-0813">Transport</keyword>
<evidence type="ECO:0000256" key="1">
    <source>
        <dbReference type="ARBA" id="ARBA00004370"/>
    </source>
</evidence>
<evidence type="ECO:0000256" key="2">
    <source>
        <dbReference type="ARBA" id="ARBA00022448"/>
    </source>
</evidence>
<keyword evidence="7 8" id="KW-0066">ATP synthesis</keyword>
<comment type="similarity">
    <text evidence="8">Belongs to the ATPase delta chain family.</text>
</comment>
<keyword evidence="5 8" id="KW-0472">Membrane</keyword>
<keyword evidence="3 8" id="KW-0375">Hydrogen ion transport</keyword>
<dbReference type="PRINTS" id="PR00125">
    <property type="entry name" value="ATPASEDELTA"/>
</dbReference>
<reference evidence="9 10" key="1">
    <citation type="submission" date="2015-06" db="EMBL/GenBank/DDBJ databases">
        <title>Draft genome assembly of filamentous brackish cyanobacterium Limnoraphis robusta strain CS-951.</title>
        <authorList>
            <person name="Willis A."/>
            <person name="Parks M."/>
            <person name="Burford M.A."/>
        </authorList>
    </citation>
    <scope>NUCLEOTIDE SEQUENCE [LARGE SCALE GENOMIC DNA]</scope>
    <source>
        <strain evidence="9 10">CS-951</strain>
    </source>
</reference>
<comment type="caution">
    <text evidence="9">The sequence shown here is derived from an EMBL/GenBank/DDBJ whole genome shotgun (WGS) entry which is preliminary data.</text>
</comment>
<keyword evidence="8" id="KW-0793">Thylakoid</keyword>
<name>A0A0F5YA78_9CYAN</name>
<dbReference type="InterPro" id="IPR020781">
    <property type="entry name" value="ATPase_OSCP/d_CS"/>
</dbReference>
<evidence type="ECO:0000256" key="6">
    <source>
        <dbReference type="ARBA" id="ARBA00023196"/>
    </source>
</evidence>
<dbReference type="GO" id="GO:0031676">
    <property type="term" value="C:plasma membrane-derived thylakoid membrane"/>
    <property type="evidence" value="ECO:0007669"/>
    <property type="project" value="UniProtKB-SubCell"/>
</dbReference>
<dbReference type="PROSITE" id="PS00389">
    <property type="entry name" value="ATPASE_DELTA"/>
    <property type="match status" value="1"/>
</dbReference>
<comment type="subcellular location">
    <subcellularLocation>
        <location evidence="8">Cellular thylakoid membrane</location>
        <topology evidence="8">Peripheral membrane protein</topology>
    </subcellularLocation>
    <subcellularLocation>
        <location evidence="1">Membrane</location>
    </subcellularLocation>
</comment>
<comment type="function">
    <text evidence="8">This protein is part of the stalk that links CF(0) to CF(1). It either transmits conformational changes from CF(0) to CF(1) or is implicated in proton conduction.</text>
</comment>
<dbReference type="InterPro" id="IPR000711">
    <property type="entry name" value="ATPase_OSCP/dsu"/>
</dbReference>
<evidence type="ECO:0000313" key="9">
    <source>
        <dbReference type="EMBL" id="KKD35861.1"/>
    </source>
</evidence>
<dbReference type="Proteomes" id="UP000033607">
    <property type="component" value="Unassembled WGS sequence"/>
</dbReference>
<protein>
    <recommendedName>
        <fullName evidence="8">ATP synthase subunit delta</fullName>
    </recommendedName>
    <alternativeName>
        <fullName evidence="8">ATP synthase F(1) sector subunit delta</fullName>
    </alternativeName>
    <alternativeName>
        <fullName evidence="8">F-type ATPase subunit delta</fullName>
        <shortName evidence="8">F-ATPase subunit delta</shortName>
    </alternativeName>
</protein>
<dbReference type="PATRIC" id="fig|1637645.4.peg.4287"/>
<dbReference type="AlphaFoldDB" id="A0A0F5YA78"/>
<dbReference type="RefSeq" id="WP_046280902.1">
    <property type="nucleotide sequence ID" value="NZ_LATL02000216.1"/>
</dbReference>
<dbReference type="InterPro" id="IPR026015">
    <property type="entry name" value="ATP_synth_OSCP/delta_N_sf"/>
</dbReference>
<gene>
    <name evidence="8" type="primary">atpH</name>
    <name evidence="8" type="synonym">atpD</name>
    <name evidence="9" type="ORF">WN50_22830</name>
</gene>
<accession>A0A0F5YA78</accession>
<evidence type="ECO:0000256" key="3">
    <source>
        <dbReference type="ARBA" id="ARBA00022781"/>
    </source>
</evidence>
<keyword evidence="6 8" id="KW-0139">CF(1)</keyword>
<dbReference type="Gene3D" id="1.10.520.20">
    <property type="entry name" value="N-terminal domain of the delta subunit of the F1F0-ATP synthase"/>
    <property type="match status" value="1"/>
</dbReference>
<dbReference type="HAMAP" id="MF_01416">
    <property type="entry name" value="ATP_synth_delta_bact"/>
    <property type="match status" value="1"/>
</dbReference>
<proteinExistence type="inferred from homology"/>